<protein>
    <submittedName>
        <fullName evidence="1">Uncharacterized protein</fullName>
    </submittedName>
</protein>
<dbReference type="Proteomes" id="UP001057402">
    <property type="component" value="Chromosome 2"/>
</dbReference>
<keyword evidence="2" id="KW-1185">Reference proteome</keyword>
<proteinExistence type="predicted"/>
<sequence length="423" mass="47975">MRELNLKEHNGLPDLSASPQHIMSNISQMATTSASAQTSQDIDDEVCRSLQLDSEVMAPPSMVSTTSKYDDDLGARVSDSAVEILSYEDPSLERQQSMDACSSSGFWYEDHEEADEELPIADSNYDWVSKISRSKSYWEGRRQSWYQEMLEQDSGNEDILQLLQRRRVSTFLYSDFRDRMDNLMVSQFQKQNDLLALPEDAQIHLEIPMLVSTLALAFSAGQHQQDDVGESVQERERDQLQMEESGAQDIGEVIDGDSNEAGQEDLLAEEVAKGDERSIIGEQYHEASDHSHHSPLSSRSSSYIESLTTSWGFEYHDQAACLSSAQSLRSRAYYMDRLQHTRSINHLSLPHGDEERNDVMSVKKLLWKSRCCICYDKPRDSLLYRCGHMCTCLKCAIKLQFSSGKCPTCRAPIKDVVRAYPDS</sequence>
<dbReference type="EMBL" id="CM042881">
    <property type="protein sequence ID" value="KAI4387220.1"/>
    <property type="molecule type" value="Genomic_DNA"/>
</dbReference>
<organism evidence="1 2">
    <name type="scientific">Melastoma candidum</name>
    <dbReference type="NCBI Taxonomy" id="119954"/>
    <lineage>
        <taxon>Eukaryota</taxon>
        <taxon>Viridiplantae</taxon>
        <taxon>Streptophyta</taxon>
        <taxon>Embryophyta</taxon>
        <taxon>Tracheophyta</taxon>
        <taxon>Spermatophyta</taxon>
        <taxon>Magnoliopsida</taxon>
        <taxon>eudicotyledons</taxon>
        <taxon>Gunneridae</taxon>
        <taxon>Pentapetalae</taxon>
        <taxon>rosids</taxon>
        <taxon>malvids</taxon>
        <taxon>Myrtales</taxon>
        <taxon>Melastomataceae</taxon>
        <taxon>Melastomatoideae</taxon>
        <taxon>Melastomateae</taxon>
        <taxon>Melastoma</taxon>
    </lineage>
</organism>
<accession>A0ACB9S7Q2</accession>
<gene>
    <name evidence="1" type="ORF">MLD38_005067</name>
</gene>
<evidence type="ECO:0000313" key="1">
    <source>
        <dbReference type="EMBL" id="KAI4387220.1"/>
    </source>
</evidence>
<name>A0ACB9S7Q2_9MYRT</name>
<evidence type="ECO:0000313" key="2">
    <source>
        <dbReference type="Proteomes" id="UP001057402"/>
    </source>
</evidence>
<reference evidence="2" key="1">
    <citation type="journal article" date="2023" name="Front. Plant Sci.">
        <title>Chromosomal-level genome assembly of Melastoma candidum provides insights into trichome evolution.</title>
        <authorList>
            <person name="Zhong Y."/>
            <person name="Wu W."/>
            <person name="Sun C."/>
            <person name="Zou P."/>
            <person name="Liu Y."/>
            <person name="Dai S."/>
            <person name="Zhou R."/>
        </authorList>
    </citation>
    <scope>NUCLEOTIDE SEQUENCE [LARGE SCALE GENOMIC DNA]</scope>
</reference>
<comment type="caution">
    <text evidence="1">The sequence shown here is derived from an EMBL/GenBank/DDBJ whole genome shotgun (WGS) entry which is preliminary data.</text>
</comment>